<evidence type="ECO:0000313" key="1">
    <source>
        <dbReference type="EMBL" id="BCJ96471.1"/>
    </source>
</evidence>
<protein>
    <submittedName>
        <fullName evidence="1">Uncharacterized protein</fullName>
    </submittedName>
</protein>
<dbReference type="Pfam" id="PF13306">
    <property type="entry name" value="LRR_5"/>
    <property type="match status" value="2"/>
</dbReference>
<dbReference type="EMBL" id="AP023367">
    <property type="protein sequence ID" value="BCJ96471.1"/>
    <property type="molecule type" value="Genomic_DNA"/>
</dbReference>
<gene>
    <name evidence="1" type="ORF">acsn021_40400</name>
</gene>
<dbReference type="Gene3D" id="3.80.10.10">
    <property type="entry name" value="Ribonuclease Inhibitor"/>
    <property type="match status" value="6"/>
</dbReference>
<proteinExistence type="predicted"/>
<name>A0A6S6RCK4_9FIRM</name>
<dbReference type="RefSeq" id="WP_184095281.1">
    <property type="nucleotide sequence ID" value="NZ_AP023367.1"/>
</dbReference>
<sequence length="839" mass="95301">MKKILMRVFFLTVFIALSTGKYNVSAAESIYVYSKDDTIPYRGEETFVITSDDISDLIFHVESECIYPEVRKLVIEEGVTSFSYGYRAFPNVETIYFSSTVKSINGFSNTSTSYLSKLKEIKVSGKNKWYTTENGILFNKKKTVLYKYPSTLTYSTYTIPDTVTTIQDGAFYNSNLKTVTIGASFKVDQLYKLQNQLRNIKEFKVNSKNISYSAKKGVLFNKKGDTLLLYPNGKGKNYTVPKGTVMIGESAFQHSVVTKIVLPAGLTTIKEQAFRDSSLTAITIPLTVVSMAENAFRDATALKAIVVEAGNKQYAAYEGILYNASRTKLIFIPEGYSKTTLKLPSTLKSLSVNSTNAYLSIFRNFTEIVIPKALKEIDIHYKCFDKIIIEKGNTAFSLYNGSLYNKAGTELIFFKKQEKADFPDTLTNVDINKLIDSDIKELEISKNVKSIRRYAKDLCYIIPTLEKLTVAEDNPYYTCENGMLFNKDNTVLYDIPRNTTELIIPDTVTEFDIAPLSDYNYHNLTRVTIPEGLTKLDGLDYAYKMDNLKAFTVAKGNPVFTSIDGVLYNKDVTELIWYPMQKEDKTFTMPNTVKEADVVSLMANPYLESLVLSDSLVKETLYYSYTWGYYLPSKSIKEYVVSDNNPHYKTVDGVLYNKDMTVLIAYPYQKSSESFTIPDTVTNAVGICNNRTYINDEKYDNTSNPYLKELVIGKNVKELFEYSDLNCPIFNLPNLQKIEVKPINKYFSAKDGILYSKDFSKMYVYPKDSRNTELIIPKSTKELFDGYIDATMNPYLTALKVEDGSKAFYTDGTSLYNYQGNIMYCRIGGKYFRKIPSTD</sequence>
<dbReference type="InterPro" id="IPR032675">
    <property type="entry name" value="LRR_dom_sf"/>
</dbReference>
<reference evidence="1 2" key="1">
    <citation type="journal article" date="2016" name="Int. J. Syst. Evol. Microbiol.">
        <title>Descriptions of Anaerotaenia torta gen. nov., sp. nov. and Anaerocolumna cellulosilytica gen. nov., sp. nov. isolated from a methanogenic reactor of cattle waste.</title>
        <authorList>
            <person name="Uek A."/>
            <person name="Ohtaki Y."/>
            <person name="Kaku N."/>
            <person name="Ueki K."/>
        </authorList>
    </citation>
    <scope>NUCLEOTIDE SEQUENCE [LARGE SCALE GENOMIC DNA]</scope>
    <source>
        <strain evidence="1 2">SN021</strain>
    </source>
</reference>
<dbReference type="KEGG" id="acel:acsn021_40400"/>
<dbReference type="AlphaFoldDB" id="A0A6S6RCK4"/>
<keyword evidence="2" id="KW-1185">Reference proteome</keyword>
<dbReference type="Proteomes" id="UP000515561">
    <property type="component" value="Chromosome"/>
</dbReference>
<accession>A0A6S6RCK4</accession>
<organism evidence="1 2">
    <name type="scientific">Anaerocolumna cellulosilytica</name>
    <dbReference type="NCBI Taxonomy" id="433286"/>
    <lineage>
        <taxon>Bacteria</taxon>
        <taxon>Bacillati</taxon>
        <taxon>Bacillota</taxon>
        <taxon>Clostridia</taxon>
        <taxon>Lachnospirales</taxon>
        <taxon>Lachnospiraceae</taxon>
        <taxon>Anaerocolumna</taxon>
    </lineage>
</organism>
<evidence type="ECO:0000313" key="2">
    <source>
        <dbReference type="Proteomes" id="UP000515561"/>
    </source>
</evidence>
<dbReference type="InterPro" id="IPR026906">
    <property type="entry name" value="LRR_5"/>
</dbReference>